<gene>
    <name evidence="1" type="ORF">ACFQZV_10930</name>
</gene>
<keyword evidence="2" id="KW-1185">Reference proteome</keyword>
<name>A0ABW2ZT13_9MICO</name>
<protein>
    <submittedName>
        <fullName evidence="1">DUF4177 domain-containing protein</fullName>
    </submittedName>
</protein>
<comment type="caution">
    <text evidence="1">The sequence shown here is derived from an EMBL/GenBank/DDBJ whole genome shotgun (WGS) entry which is preliminary data.</text>
</comment>
<dbReference type="Proteomes" id="UP001597042">
    <property type="component" value="Unassembled WGS sequence"/>
</dbReference>
<dbReference type="RefSeq" id="WP_378749458.1">
    <property type="nucleotide sequence ID" value="NZ_JBHSSV010000001.1"/>
</dbReference>
<dbReference type="InterPro" id="IPR025234">
    <property type="entry name" value="YjzH-like"/>
</dbReference>
<evidence type="ECO:0000313" key="2">
    <source>
        <dbReference type="Proteomes" id="UP001597042"/>
    </source>
</evidence>
<reference evidence="2" key="1">
    <citation type="journal article" date="2019" name="Int. J. Syst. Evol. Microbiol.">
        <title>The Global Catalogue of Microorganisms (GCM) 10K type strain sequencing project: providing services to taxonomists for standard genome sequencing and annotation.</title>
        <authorList>
            <consortium name="The Broad Institute Genomics Platform"/>
            <consortium name="The Broad Institute Genome Sequencing Center for Infectious Disease"/>
            <person name="Wu L."/>
            <person name="Ma J."/>
        </authorList>
    </citation>
    <scope>NUCLEOTIDE SEQUENCE [LARGE SCALE GENOMIC DNA]</scope>
    <source>
        <strain evidence="2">CCUG 50754</strain>
    </source>
</reference>
<organism evidence="1 2">
    <name type="scientific">Microbacterium koreense</name>
    <dbReference type="NCBI Taxonomy" id="323761"/>
    <lineage>
        <taxon>Bacteria</taxon>
        <taxon>Bacillati</taxon>
        <taxon>Actinomycetota</taxon>
        <taxon>Actinomycetes</taxon>
        <taxon>Micrococcales</taxon>
        <taxon>Microbacteriaceae</taxon>
        <taxon>Microbacterium</taxon>
    </lineage>
</organism>
<accession>A0ABW2ZT13</accession>
<proteinExistence type="predicted"/>
<evidence type="ECO:0000313" key="1">
    <source>
        <dbReference type="EMBL" id="MFD0781807.1"/>
    </source>
</evidence>
<dbReference type="Pfam" id="PF13783">
    <property type="entry name" value="DUF4177"/>
    <property type="match status" value="1"/>
</dbReference>
<dbReference type="EMBL" id="JBHTIM010000001">
    <property type="protein sequence ID" value="MFD0781807.1"/>
    <property type="molecule type" value="Genomic_DNA"/>
</dbReference>
<sequence length="62" mass="7332">MREYDFVSIAVQRYRDGASLADDYRSVIRDRATRGWEFVQAISFADHAEPHIDLVFTRKVRK</sequence>